<dbReference type="PANTHER" id="PTHR46060:SF1">
    <property type="entry name" value="MARINER MOS1 TRANSPOSASE-LIKE PROTEIN"/>
    <property type="match status" value="1"/>
</dbReference>
<dbReference type="Proteomes" id="UP001162162">
    <property type="component" value="Unassembled WGS sequence"/>
</dbReference>
<feature type="region of interest" description="Disordered" evidence="1">
    <location>
        <begin position="54"/>
        <end position="78"/>
    </location>
</feature>
<dbReference type="PANTHER" id="PTHR46060">
    <property type="entry name" value="MARINER MOS1 TRANSPOSASE-LIKE PROTEIN"/>
    <property type="match status" value="1"/>
</dbReference>
<name>A0AAV8Y7Z1_9CUCU</name>
<dbReference type="InterPro" id="IPR041426">
    <property type="entry name" value="Mos1_HTH"/>
</dbReference>
<evidence type="ECO:0000256" key="1">
    <source>
        <dbReference type="SAM" id="MobiDB-lite"/>
    </source>
</evidence>
<evidence type="ECO:0000259" key="2">
    <source>
        <dbReference type="Pfam" id="PF17906"/>
    </source>
</evidence>
<organism evidence="3 4">
    <name type="scientific">Aromia moschata</name>
    <dbReference type="NCBI Taxonomy" id="1265417"/>
    <lineage>
        <taxon>Eukaryota</taxon>
        <taxon>Metazoa</taxon>
        <taxon>Ecdysozoa</taxon>
        <taxon>Arthropoda</taxon>
        <taxon>Hexapoda</taxon>
        <taxon>Insecta</taxon>
        <taxon>Pterygota</taxon>
        <taxon>Neoptera</taxon>
        <taxon>Endopterygota</taxon>
        <taxon>Coleoptera</taxon>
        <taxon>Polyphaga</taxon>
        <taxon>Cucujiformia</taxon>
        <taxon>Chrysomeloidea</taxon>
        <taxon>Cerambycidae</taxon>
        <taxon>Cerambycinae</taxon>
        <taxon>Callichromatini</taxon>
        <taxon>Aromia</taxon>
    </lineage>
</organism>
<keyword evidence="4" id="KW-1185">Reference proteome</keyword>
<evidence type="ECO:0000313" key="4">
    <source>
        <dbReference type="Proteomes" id="UP001162162"/>
    </source>
</evidence>
<gene>
    <name evidence="3" type="ORF">NQ318_014198</name>
</gene>
<accession>A0AAV8Y7Z1</accession>
<feature type="region of interest" description="Disordered" evidence="1">
    <location>
        <begin position="115"/>
        <end position="135"/>
    </location>
</feature>
<dbReference type="Pfam" id="PF17906">
    <property type="entry name" value="HTH_48"/>
    <property type="match status" value="1"/>
</dbReference>
<dbReference type="EMBL" id="JAPWTK010000165">
    <property type="protein sequence ID" value="KAJ8947300.1"/>
    <property type="molecule type" value="Genomic_DNA"/>
</dbReference>
<feature type="domain" description="Mos1 transposase HTH" evidence="2">
    <location>
        <begin position="9"/>
        <end position="53"/>
    </location>
</feature>
<dbReference type="InterPro" id="IPR052709">
    <property type="entry name" value="Transposase-MT_Hybrid"/>
</dbReference>
<protein>
    <recommendedName>
        <fullName evidence="2">Mos1 transposase HTH domain-containing protein</fullName>
    </recommendedName>
</protein>
<feature type="compositionally biased region" description="Basic and acidic residues" evidence="1">
    <location>
        <begin position="54"/>
        <end position="63"/>
    </location>
</feature>
<proteinExistence type="predicted"/>
<evidence type="ECO:0000313" key="3">
    <source>
        <dbReference type="EMBL" id="KAJ8947300.1"/>
    </source>
</evidence>
<comment type="caution">
    <text evidence="3">The sequence shown here is derived from an EMBL/GenBank/DDBJ whole genome shotgun (WGS) entry which is preliminary data.</text>
</comment>
<dbReference type="Gene3D" id="1.10.10.1450">
    <property type="match status" value="1"/>
</dbReference>
<reference evidence="3" key="1">
    <citation type="journal article" date="2023" name="Insect Mol. Biol.">
        <title>Genome sequencing provides insights into the evolution of gene families encoding plant cell wall-degrading enzymes in longhorned beetles.</title>
        <authorList>
            <person name="Shin N.R."/>
            <person name="Okamura Y."/>
            <person name="Kirsch R."/>
            <person name="Pauchet Y."/>
        </authorList>
    </citation>
    <scope>NUCLEOTIDE SEQUENCE</scope>
    <source>
        <strain evidence="3">AMC_N1</strain>
    </source>
</reference>
<dbReference type="AlphaFoldDB" id="A0AAV8Y7Z1"/>
<sequence length="135" mass="15828">MLSVQMEQRVNIKFFVKLGKTFTVVYAILKEVYGNECLSRTQVFEWFKRFKEGREMTEDDPRPGRPSTSKTDENVEKTGKLIRKDRRLSIRALAEITGIDKECVRQILHESFNRQKNGAKTPHFQAKGIKNEHLR</sequence>